<gene>
    <name evidence="14" type="ORF">FRY98_03165</name>
</gene>
<dbReference type="Proteomes" id="UP000325218">
    <property type="component" value="Unassembled WGS sequence"/>
</dbReference>
<dbReference type="RefSeq" id="WP_148450290.1">
    <property type="nucleotide sequence ID" value="NZ_VSDO01000001.1"/>
</dbReference>
<dbReference type="Gene3D" id="3.30.2010.10">
    <property type="entry name" value="Metalloproteases ('zincins'), catalytic domain"/>
    <property type="match status" value="1"/>
</dbReference>
<keyword evidence="8 12" id="KW-1133">Transmembrane helix</keyword>
<evidence type="ECO:0000256" key="11">
    <source>
        <dbReference type="RuleBase" id="RU003983"/>
    </source>
</evidence>
<organism evidence="14 15">
    <name type="scientific">Paenibacillus faecis</name>
    <dbReference type="NCBI Taxonomy" id="862114"/>
    <lineage>
        <taxon>Bacteria</taxon>
        <taxon>Bacillati</taxon>
        <taxon>Bacillota</taxon>
        <taxon>Bacilli</taxon>
        <taxon>Bacillales</taxon>
        <taxon>Paenibacillaceae</taxon>
        <taxon>Paenibacillus</taxon>
    </lineage>
</organism>
<keyword evidence="15" id="KW-1185">Reference proteome</keyword>
<name>A0A5D0CXK9_9BACL</name>
<dbReference type="GO" id="GO:0046872">
    <property type="term" value="F:metal ion binding"/>
    <property type="evidence" value="ECO:0007669"/>
    <property type="project" value="UniProtKB-KW"/>
</dbReference>
<sequence length="396" mass="46904">MGVIYSISFMFGNIFAYARLLSLTKLVIQKRNIQHFYSFLLILLSHLVPAIIVVMFFQSNVSIFYHLIMIAALVMTGIRWTKIWSEVLDKFEEQLDLNESAPPFKHANINQRPIKEQFISRFKKQLILFINRILIALFKRKLLIEKLMSETLLFPPSKRIVKIFMDTQEQLGMHGIELFITISSRSPGYAYLKPWFRKGRNAVVLTTEACEEFSDEELKALIAHELIHIKYKDYDFKSTLFSTSTIFLFIAGMLTYVYIVGIISAYLVYVALVLVLAIPVMMIVFLGMLIYLLYAKHGYWYQIREMRADRKACELIPEIRLGLIKLLKRMQNENMETNIPWYRKLPERYSRWHTHPSLDYRIHLLQNYKKWSYKEYIRHFFQTLKWAITGKGWSGD</sequence>
<keyword evidence="3 11" id="KW-0645">Protease</keyword>
<dbReference type="PANTHER" id="PTHR43221">
    <property type="entry name" value="PROTEASE HTPX"/>
    <property type="match status" value="1"/>
</dbReference>
<protein>
    <submittedName>
        <fullName evidence="14">M48 family metalloprotease</fullName>
    </submittedName>
</protein>
<evidence type="ECO:0000256" key="2">
    <source>
        <dbReference type="ARBA" id="ARBA00022475"/>
    </source>
</evidence>
<proteinExistence type="inferred from homology"/>
<dbReference type="Pfam" id="PF01435">
    <property type="entry name" value="Peptidase_M48"/>
    <property type="match status" value="1"/>
</dbReference>
<keyword evidence="6 11" id="KW-0378">Hydrolase</keyword>
<evidence type="ECO:0000256" key="6">
    <source>
        <dbReference type="ARBA" id="ARBA00022801"/>
    </source>
</evidence>
<keyword evidence="5" id="KW-0479">Metal-binding</keyword>
<dbReference type="GO" id="GO:0005886">
    <property type="term" value="C:plasma membrane"/>
    <property type="evidence" value="ECO:0007669"/>
    <property type="project" value="UniProtKB-SubCell"/>
</dbReference>
<feature type="transmembrane region" description="Helical" evidence="12">
    <location>
        <begin position="63"/>
        <end position="81"/>
    </location>
</feature>
<evidence type="ECO:0000256" key="4">
    <source>
        <dbReference type="ARBA" id="ARBA00022692"/>
    </source>
</evidence>
<keyword evidence="7 11" id="KW-0862">Zinc</keyword>
<feature type="transmembrane region" description="Helical" evidence="12">
    <location>
        <begin position="240"/>
        <end position="260"/>
    </location>
</feature>
<dbReference type="EMBL" id="VSDO01000001">
    <property type="protein sequence ID" value="TYA14696.1"/>
    <property type="molecule type" value="Genomic_DNA"/>
</dbReference>
<keyword evidence="4 12" id="KW-0812">Transmembrane</keyword>
<keyword evidence="2" id="KW-1003">Cell membrane</keyword>
<comment type="subcellular location">
    <subcellularLocation>
        <location evidence="1">Cell membrane</location>
        <topology evidence="1">Multi-pass membrane protein</topology>
    </subcellularLocation>
</comment>
<dbReference type="GO" id="GO:0006508">
    <property type="term" value="P:proteolysis"/>
    <property type="evidence" value="ECO:0007669"/>
    <property type="project" value="UniProtKB-KW"/>
</dbReference>
<comment type="similarity">
    <text evidence="11">Belongs to the peptidase M48 family.</text>
</comment>
<accession>A0A5D0CXK9</accession>
<evidence type="ECO:0000256" key="12">
    <source>
        <dbReference type="SAM" id="Phobius"/>
    </source>
</evidence>
<comment type="cofactor">
    <cofactor evidence="11">
        <name>Zn(2+)</name>
        <dbReference type="ChEBI" id="CHEBI:29105"/>
    </cofactor>
    <text evidence="11">Binds 1 zinc ion per subunit.</text>
</comment>
<dbReference type="InterPro" id="IPR001915">
    <property type="entry name" value="Peptidase_M48"/>
</dbReference>
<dbReference type="InterPro" id="IPR050083">
    <property type="entry name" value="HtpX_protease"/>
</dbReference>
<evidence type="ECO:0000256" key="3">
    <source>
        <dbReference type="ARBA" id="ARBA00022670"/>
    </source>
</evidence>
<dbReference type="PANTHER" id="PTHR43221:SF1">
    <property type="entry name" value="PROTEASE HTPX"/>
    <property type="match status" value="1"/>
</dbReference>
<evidence type="ECO:0000313" key="15">
    <source>
        <dbReference type="Proteomes" id="UP000325218"/>
    </source>
</evidence>
<dbReference type="GO" id="GO:0004222">
    <property type="term" value="F:metalloendopeptidase activity"/>
    <property type="evidence" value="ECO:0007669"/>
    <property type="project" value="InterPro"/>
</dbReference>
<comment type="caution">
    <text evidence="14">The sequence shown here is derived from an EMBL/GenBank/DDBJ whole genome shotgun (WGS) entry which is preliminary data.</text>
</comment>
<evidence type="ECO:0000256" key="8">
    <source>
        <dbReference type="ARBA" id="ARBA00022989"/>
    </source>
</evidence>
<dbReference type="OrthoDB" id="2611091at2"/>
<evidence type="ECO:0000256" key="7">
    <source>
        <dbReference type="ARBA" id="ARBA00022833"/>
    </source>
</evidence>
<feature type="transmembrane region" description="Helical" evidence="12">
    <location>
        <begin position="6"/>
        <end position="24"/>
    </location>
</feature>
<evidence type="ECO:0000313" key="14">
    <source>
        <dbReference type="EMBL" id="TYA14696.1"/>
    </source>
</evidence>
<feature type="transmembrane region" description="Helical" evidence="12">
    <location>
        <begin position="266"/>
        <end position="294"/>
    </location>
</feature>
<reference evidence="14 15" key="1">
    <citation type="submission" date="2019-08" db="EMBL/GenBank/DDBJ databases">
        <title>Genome sequencing of Paenibacillus faecis DSM 23593(T).</title>
        <authorList>
            <person name="Kook J.-K."/>
            <person name="Park S.-N."/>
            <person name="Lim Y.K."/>
        </authorList>
    </citation>
    <scope>NUCLEOTIDE SEQUENCE [LARGE SCALE GENOMIC DNA]</scope>
    <source>
        <strain evidence="14 15">DSM 23593</strain>
    </source>
</reference>
<evidence type="ECO:0000256" key="10">
    <source>
        <dbReference type="ARBA" id="ARBA00023136"/>
    </source>
</evidence>
<keyword evidence="9 11" id="KW-0482">Metalloprotease</keyword>
<dbReference type="AlphaFoldDB" id="A0A5D0CXK9"/>
<feature type="domain" description="Peptidase M48" evidence="13">
    <location>
        <begin position="183"/>
        <end position="367"/>
    </location>
</feature>
<feature type="transmembrane region" description="Helical" evidence="12">
    <location>
        <begin position="36"/>
        <end position="57"/>
    </location>
</feature>
<evidence type="ECO:0000259" key="13">
    <source>
        <dbReference type="Pfam" id="PF01435"/>
    </source>
</evidence>
<evidence type="ECO:0000256" key="5">
    <source>
        <dbReference type="ARBA" id="ARBA00022723"/>
    </source>
</evidence>
<evidence type="ECO:0000256" key="1">
    <source>
        <dbReference type="ARBA" id="ARBA00004651"/>
    </source>
</evidence>
<keyword evidence="10 12" id="KW-0472">Membrane</keyword>
<evidence type="ECO:0000256" key="9">
    <source>
        <dbReference type="ARBA" id="ARBA00023049"/>
    </source>
</evidence>